<organism evidence="2 3">
    <name type="scientific">Microlunatus aurantiacus</name>
    <dbReference type="NCBI Taxonomy" id="446786"/>
    <lineage>
        <taxon>Bacteria</taxon>
        <taxon>Bacillati</taxon>
        <taxon>Actinomycetota</taxon>
        <taxon>Actinomycetes</taxon>
        <taxon>Propionibacteriales</taxon>
        <taxon>Propionibacteriaceae</taxon>
        <taxon>Microlunatus</taxon>
    </lineage>
</organism>
<evidence type="ECO:0000313" key="3">
    <source>
        <dbReference type="Proteomes" id="UP001500051"/>
    </source>
</evidence>
<accession>A0ABP7DGE1</accession>
<name>A0ABP7DGE1_9ACTN</name>
<feature type="region of interest" description="Disordered" evidence="1">
    <location>
        <begin position="396"/>
        <end position="429"/>
    </location>
</feature>
<sequence length="429" mass="46340">MTPADGRLPQPDRRRRPAPLRRGAAEPQDAGESPAPPVSSGSLTAEHVVRLQRTAGNSAVTAALHGGERARDPLQVQRLEPAQVQRSVLSDRLAGVWRDQGRDAFFRELALVRNSDPDVSAFIERTLTGADLRRARVVLGTDRPLTDSQRNALHTLLVSRLSSAETLYAAACQQVHERIQAERAAATELAVALITIGITYVVPGLGGAITRMVTNIPASAAAGTQAVALGILPRAGAIASTLGEAGKRAAPPVVRAALAASPRDLLNAMIQGFAVAKDSIVSDVATKIQDRQALPDEDLWVAVANWDPVERTIAGYATQITGFYDRWREQVDTIGPLQHGRRSTLERDRPFTYQTGVVWTRHATGEYLTLARVTDGRMSFLRFVDADLREMALARAQTSQPRGVQTLPWDPRSISGLPTDPPATAARRN</sequence>
<reference evidence="3" key="1">
    <citation type="journal article" date="2019" name="Int. J. Syst. Evol. Microbiol.">
        <title>The Global Catalogue of Microorganisms (GCM) 10K type strain sequencing project: providing services to taxonomists for standard genome sequencing and annotation.</title>
        <authorList>
            <consortium name="The Broad Institute Genomics Platform"/>
            <consortium name="The Broad Institute Genome Sequencing Center for Infectious Disease"/>
            <person name="Wu L."/>
            <person name="Ma J."/>
        </authorList>
    </citation>
    <scope>NUCLEOTIDE SEQUENCE [LARGE SCALE GENOMIC DNA]</scope>
    <source>
        <strain evidence="3">JCM 16548</strain>
    </source>
</reference>
<gene>
    <name evidence="2" type="ORF">GCM10022204_23540</name>
</gene>
<evidence type="ECO:0000256" key="1">
    <source>
        <dbReference type="SAM" id="MobiDB-lite"/>
    </source>
</evidence>
<protein>
    <submittedName>
        <fullName evidence="2">Uncharacterized protein</fullName>
    </submittedName>
</protein>
<dbReference type="Proteomes" id="UP001500051">
    <property type="component" value="Unassembled WGS sequence"/>
</dbReference>
<dbReference type="EMBL" id="BAAAYX010000009">
    <property type="protein sequence ID" value="GAA3705341.1"/>
    <property type="molecule type" value="Genomic_DNA"/>
</dbReference>
<feature type="region of interest" description="Disordered" evidence="1">
    <location>
        <begin position="1"/>
        <end position="42"/>
    </location>
</feature>
<evidence type="ECO:0000313" key="2">
    <source>
        <dbReference type="EMBL" id="GAA3705341.1"/>
    </source>
</evidence>
<dbReference type="RefSeq" id="WP_344812555.1">
    <property type="nucleotide sequence ID" value="NZ_BAAAYX010000009.1"/>
</dbReference>
<comment type="caution">
    <text evidence="2">The sequence shown here is derived from an EMBL/GenBank/DDBJ whole genome shotgun (WGS) entry which is preliminary data.</text>
</comment>
<keyword evidence="3" id="KW-1185">Reference proteome</keyword>
<proteinExistence type="predicted"/>